<accession>X0X173</accession>
<comment type="caution">
    <text evidence="2">The sequence shown here is derived from an EMBL/GenBank/DDBJ whole genome shotgun (WGS) entry which is preliminary data.</text>
</comment>
<protein>
    <submittedName>
        <fullName evidence="2">Uncharacterized protein</fullName>
    </submittedName>
</protein>
<keyword evidence="1" id="KW-0472">Membrane</keyword>
<proteinExistence type="predicted"/>
<reference evidence="2" key="1">
    <citation type="journal article" date="2014" name="Front. Microbiol.">
        <title>High frequency of phylogenetically diverse reductive dehalogenase-homologous genes in deep subseafloor sedimentary metagenomes.</title>
        <authorList>
            <person name="Kawai M."/>
            <person name="Futagami T."/>
            <person name="Toyoda A."/>
            <person name="Takaki Y."/>
            <person name="Nishi S."/>
            <person name="Hori S."/>
            <person name="Arai W."/>
            <person name="Tsubouchi T."/>
            <person name="Morono Y."/>
            <person name="Uchiyama I."/>
            <person name="Ito T."/>
            <person name="Fujiyama A."/>
            <person name="Inagaki F."/>
            <person name="Takami H."/>
        </authorList>
    </citation>
    <scope>NUCLEOTIDE SEQUENCE</scope>
    <source>
        <strain evidence="2">Expedition CK06-06</strain>
    </source>
</reference>
<dbReference type="EMBL" id="BARS01046385">
    <property type="protein sequence ID" value="GAG29182.1"/>
    <property type="molecule type" value="Genomic_DNA"/>
</dbReference>
<feature type="non-terminal residue" evidence="2">
    <location>
        <position position="44"/>
    </location>
</feature>
<organism evidence="2">
    <name type="scientific">marine sediment metagenome</name>
    <dbReference type="NCBI Taxonomy" id="412755"/>
    <lineage>
        <taxon>unclassified sequences</taxon>
        <taxon>metagenomes</taxon>
        <taxon>ecological metagenomes</taxon>
    </lineage>
</organism>
<evidence type="ECO:0000256" key="1">
    <source>
        <dbReference type="SAM" id="Phobius"/>
    </source>
</evidence>
<name>X0X173_9ZZZZ</name>
<dbReference type="AlphaFoldDB" id="X0X173"/>
<feature type="transmembrane region" description="Helical" evidence="1">
    <location>
        <begin position="12"/>
        <end position="30"/>
    </location>
</feature>
<gene>
    <name evidence="2" type="ORF">S01H1_69828</name>
</gene>
<sequence length="44" mass="4787">MAKSDMLLKLGSYAFLIGIIIALVIGLYQASTIEALRDDSTKEI</sequence>
<keyword evidence="1" id="KW-0812">Transmembrane</keyword>
<keyword evidence="1" id="KW-1133">Transmembrane helix</keyword>
<evidence type="ECO:0000313" key="2">
    <source>
        <dbReference type="EMBL" id="GAG29182.1"/>
    </source>
</evidence>